<accession>A0A0D6R5A4</accession>
<evidence type="ECO:0000313" key="3">
    <source>
        <dbReference type="EMBL" id="JAG97916.1"/>
    </source>
</evidence>
<feature type="region of interest" description="Disordered" evidence="1">
    <location>
        <begin position="1"/>
        <end position="147"/>
    </location>
</feature>
<dbReference type="SMART" id="SM00049">
    <property type="entry name" value="DEP"/>
    <property type="match status" value="1"/>
</dbReference>
<dbReference type="EMBL" id="GCKF01030276">
    <property type="protein sequence ID" value="JAG97916.1"/>
    <property type="molecule type" value="Transcribed_RNA"/>
</dbReference>
<dbReference type="Pfam" id="PF00462">
    <property type="entry name" value="Glutaredoxin"/>
    <property type="match status" value="1"/>
</dbReference>
<dbReference type="PANTHER" id="PTHR46361">
    <property type="entry name" value="ELECTRON CARRIER/ PROTEIN DISULFIDE OXIDOREDUCTASE"/>
    <property type="match status" value="1"/>
</dbReference>
<dbReference type="InterPro" id="IPR000591">
    <property type="entry name" value="DEP_dom"/>
</dbReference>
<sequence length="731" mass="81984">MENKDLKEDRAPESVSAPEKKLSAEKAGDDSPDRGNIGEKKSPDVQSESSEEEKISNVQKGENPEAHKDGENTGNVQNESTEVKHHEANKEGERSVDVQKESRGVKITEPEKDRGAEDPTPDAGAVPMEEKENEPVFDGTENPEIGENGRHSESDLAAQGTAWPEKAAALKNYVVERGAAVGNFVRRLSSGRKEELDQGQGGSENNIVSNNEEDKKTNLFKDWNAWNPLTLVKNTLDANAEAKGIRVEDMPAQHLLQGPVFKGKVILFSCSESSDCRMARSFLRQKGLRYFEINIDVYPGRKAELEQKTGSSFVPKIFFNEVCLGGVKELKAMDASGELDEKIKGLMETEAPLSAPLPPSAEEEDFGNNGMVDEFESVVKNLRKHVVVKDRFYKMRMFSRCFVASDAVDFLAEDQLLERDEAVDFGRRIASKHFFHHVQDENIFDDGNHLYRFLEHDPVVSTKCYNFSGRTNDMKPKPAIDVAAKLRSLTLAIYAAYISDNGKHVDYRSIAASAEFVRYLKVTEDLQRIDLHDLSREEKLAFFINLYNMMAIHAIVLWGHPNGALERRRFFGDFKYVIGGYPYSLSAIQNGVLRGNQRPPYNLTKPFGLKDKRLKVALQIPEPLVHFALVSGSKSSPPFICYAPGSIDEELRLAARIFFNDTGFSIDADTNTASLSKIMKWYSVDFGNNEREVLKFVANYLEPARAEQLLGLLGSNQLKVTYQPYDWSLND</sequence>
<dbReference type="PROSITE" id="PS51354">
    <property type="entry name" value="GLUTAREDOXIN_2"/>
    <property type="match status" value="1"/>
</dbReference>
<dbReference type="InterPro" id="IPR006869">
    <property type="entry name" value="DUF547"/>
</dbReference>
<dbReference type="Gene3D" id="3.40.30.10">
    <property type="entry name" value="Glutaredoxin"/>
    <property type="match status" value="1"/>
</dbReference>
<feature type="compositionally biased region" description="Basic and acidic residues" evidence="1">
    <location>
        <begin position="1"/>
        <end position="43"/>
    </location>
</feature>
<dbReference type="InterPro" id="IPR036249">
    <property type="entry name" value="Thioredoxin-like_sf"/>
</dbReference>
<protein>
    <recommendedName>
        <fullName evidence="2">DEP domain-containing protein</fullName>
    </recommendedName>
</protein>
<dbReference type="PANTHER" id="PTHR46361:SF3">
    <property type="entry name" value="ELECTRON CARRIER_ PROTEIN DISULFIDE OXIDOREDUCTASE"/>
    <property type="match status" value="1"/>
</dbReference>
<dbReference type="SUPFAM" id="SSF52833">
    <property type="entry name" value="Thioredoxin-like"/>
    <property type="match status" value="1"/>
</dbReference>
<dbReference type="CDD" id="cd04371">
    <property type="entry name" value="DEP"/>
    <property type="match status" value="1"/>
</dbReference>
<dbReference type="InterPro" id="IPR036388">
    <property type="entry name" value="WH-like_DNA-bd_sf"/>
</dbReference>
<evidence type="ECO:0000259" key="2">
    <source>
        <dbReference type="PROSITE" id="PS50186"/>
    </source>
</evidence>
<organism evidence="3">
    <name type="scientific">Araucaria cunninghamii</name>
    <name type="common">Hoop pine</name>
    <name type="synonym">Moreton Bay pine</name>
    <dbReference type="NCBI Taxonomy" id="56994"/>
    <lineage>
        <taxon>Eukaryota</taxon>
        <taxon>Viridiplantae</taxon>
        <taxon>Streptophyta</taxon>
        <taxon>Embryophyta</taxon>
        <taxon>Tracheophyta</taxon>
        <taxon>Spermatophyta</taxon>
        <taxon>Pinopsida</taxon>
        <taxon>Pinidae</taxon>
        <taxon>Conifers II</taxon>
        <taxon>Araucariales</taxon>
        <taxon>Araucariaceae</taxon>
        <taxon>Araucaria</taxon>
    </lineage>
</organism>
<name>A0A0D6R5A4_ARACU</name>
<dbReference type="SUPFAM" id="SSF46785">
    <property type="entry name" value="Winged helix' DNA-binding domain"/>
    <property type="match status" value="1"/>
</dbReference>
<dbReference type="EMBL" id="GCKF01030275">
    <property type="protein sequence ID" value="JAG97917.1"/>
    <property type="molecule type" value="Transcribed_RNA"/>
</dbReference>
<reference evidence="3" key="1">
    <citation type="submission" date="2015-03" db="EMBL/GenBank/DDBJ databases">
        <title>A transcriptome of Araucaria cunninghamii, an australian fine timber species.</title>
        <authorList>
            <person name="Jing Yi C.J.Y."/>
            <person name="Yin San L.Y.S."/>
            <person name="Abdul Karim S.S."/>
            <person name="Wan Azmi N.N."/>
            <person name="Hercus R.R."/>
            <person name="Croft L.L."/>
        </authorList>
    </citation>
    <scope>NUCLEOTIDE SEQUENCE</scope>
    <source>
        <strain evidence="3">MI0301</strain>
        <tissue evidence="3">Leaf</tissue>
    </source>
</reference>
<dbReference type="Gene3D" id="1.10.10.10">
    <property type="entry name" value="Winged helix-like DNA-binding domain superfamily/Winged helix DNA-binding domain"/>
    <property type="match status" value="1"/>
</dbReference>
<dbReference type="Pfam" id="PF04784">
    <property type="entry name" value="DUF547"/>
    <property type="match status" value="1"/>
</dbReference>
<feature type="region of interest" description="Disordered" evidence="1">
    <location>
        <begin position="191"/>
        <end position="211"/>
    </location>
</feature>
<dbReference type="PROSITE" id="PS50186">
    <property type="entry name" value="DEP"/>
    <property type="match status" value="1"/>
</dbReference>
<dbReference type="InterPro" id="IPR036390">
    <property type="entry name" value="WH_DNA-bd_sf"/>
</dbReference>
<feature type="compositionally biased region" description="Basic and acidic residues" evidence="1">
    <location>
        <begin position="81"/>
        <end position="117"/>
    </location>
</feature>
<proteinExistence type="predicted"/>
<evidence type="ECO:0000256" key="1">
    <source>
        <dbReference type="SAM" id="MobiDB-lite"/>
    </source>
</evidence>
<dbReference type="Pfam" id="PF00610">
    <property type="entry name" value="DEP"/>
    <property type="match status" value="1"/>
</dbReference>
<feature type="domain" description="DEP" evidence="2">
    <location>
        <begin position="382"/>
        <end position="455"/>
    </location>
</feature>
<feature type="compositionally biased region" description="Basic and acidic residues" evidence="1">
    <location>
        <begin position="62"/>
        <end position="71"/>
    </location>
</feature>
<dbReference type="GO" id="GO:0035556">
    <property type="term" value="P:intracellular signal transduction"/>
    <property type="evidence" value="ECO:0007669"/>
    <property type="project" value="InterPro"/>
</dbReference>
<dbReference type="InterPro" id="IPR002109">
    <property type="entry name" value="Glutaredoxin"/>
</dbReference>
<dbReference type="AlphaFoldDB" id="A0A0D6R5A4"/>